<keyword evidence="2" id="KW-1185">Reference proteome</keyword>
<gene>
    <name evidence="1" type="ORF">HNR42_002940</name>
</gene>
<evidence type="ECO:0000313" key="2">
    <source>
        <dbReference type="Proteomes" id="UP000569951"/>
    </source>
</evidence>
<name>A0A841I4Y9_9DEIO</name>
<evidence type="ECO:0000313" key="1">
    <source>
        <dbReference type="EMBL" id="MBB6099490.1"/>
    </source>
</evidence>
<dbReference type="EMBL" id="JACHHG010000012">
    <property type="protein sequence ID" value="MBB6099490.1"/>
    <property type="molecule type" value="Genomic_DNA"/>
</dbReference>
<dbReference type="Proteomes" id="UP000569951">
    <property type="component" value="Unassembled WGS sequence"/>
</dbReference>
<accession>A0A841I4Y9</accession>
<dbReference type="AlphaFoldDB" id="A0A841I4Y9"/>
<protein>
    <submittedName>
        <fullName evidence="1">Uncharacterized protein</fullName>
    </submittedName>
</protein>
<sequence length="45" mass="5055">MLKLFGFMQSQPLEVAAFRRTGGNQALGLLWFIRVFAEQGTHPCS</sequence>
<proteinExistence type="predicted"/>
<organism evidence="1 2">
    <name type="scientific">Deinobacterium chartae</name>
    <dbReference type="NCBI Taxonomy" id="521158"/>
    <lineage>
        <taxon>Bacteria</taxon>
        <taxon>Thermotogati</taxon>
        <taxon>Deinococcota</taxon>
        <taxon>Deinococci</taxon>
        <taxon>Deinococcales</taxon>
        <taxon>Deinococcaceae</taxon>
        <taxon>Deinobacterium</taxon>
    </lineage>
</organism>
<comment type="caution">
    <text evidence="1">The sequence shown here is derived from an EMBL/GenBank/DDBJ whole genome shotgun (WGS) entry which is preliminary data.</text>
</comment>
<reference evidence="1 2" key="1">
    <citation type="submission" date="2020-08" db="EMBL/GenBank/DDBJ databases">
        <title>Genomic Encyclopedia of Type Strains, Phase IV (KMG-IV): sequencing the most valuable type-strain genomes for metagenomic binning, comparative biology and taxonomic classification.</title>
        <authorList>
            <person name="Goeker M."/>
        </authorList>
    </citation>
    <scope>NUCLEOTIDE SEQUENCE [LARGE SCALE GENOMIC DNA]</scope>
    <source>
        <strain evidence="1 2">DSM 21458</strain>
    </source>
</reference>